<dbReference type="EMBL" id="CP058905">
    <property type="protein sequence ID" value="QLK00548.1"/>
    <property type="molecule type" value="Genomic_DNA"/>
</dbReference>
<dbReference type="GO" id="GO:0006865">
    <property type="term" value="P:amino acid transport"/>
    <property type="evidence" value="ECO:0007669"/>
    <property type="project" value="TreeGrafter"/>
</dbReference>
<evidence type="ECO:0000313" key="5">
    <source>
        <dbReference type="EMBL" id="QLK00548.1"/>
    </source>
</evidence>
<dbReference type="GO" id="GO:0005576">
    <property type="term" value="C:extracellular region"/>
    <property type="evidence" value="ECO:0007669"/>
    <property type="project" value="TreeGrafter"/>
</dbReference>
<dbReference type="AlphaFoldDB" id="A0A7D6C8X1"/>
<gene>
    <name evidence="5" type="ORF">HZU44_11265</name>
</gene>
<accession>A0A7D6C8X1</accession>
<dbReference type="PANTHER" id="PTHR30085">
    <property type="entry name" value="AMINO ACID ABC TRANSPORTER PERMEASE"/>
    <property type="match status" value="1"/>
</dbReference>
<protein>
    <submittedName>
        <fullName evidence="5">Glutamate ABC transporter substrate-binding protein</fullName>
    </submittedName>
</protein>
<dbReference type="SMART" id="SM00062">
    <property type="entry name" value="PBPb"/>
    <property type="match status" value="1"/>
</dbReference>
<dbReference type="InterPro" id="IPR051455">
    <property type="entry name" value="Bact_solute-bind_prot3"/>
</dbReference>
<reference evidence="5" key="1">
    <citation type="submission" date="2020-08" db="EMBL/GenBank/DDBJ databases">
        <title>A bifunctional nitrone conjugated secondary metabolite targeting the ribosome.</title>
        <authorList>
            <person name="Limbrick E.M."/>
            <person name="Graf M."/>
            <person name="Derewacz D.K."/>
            <person name="Nguyen F."/>
            <person name="Spraggins J.M."/>
            <person name="Wieland M."/>
            <person name="Ynigez-Gutierrez A.E."/>
            <person name="Reisman B.J."/>
            <person name="Zinshteyn B."/>
            <person name="McCulloch K."/>
            <person name="Iverson T.M."/>
            <person name="Green R."/>
            <person name="Wilson D.N."/>
            <person name="Bachmann B.O."/>
        </authorList>
    </citation>
    <scope>NUCLEOTIDE SEQUENCE</scope>
    <source>
        <strain evidence="5">Africana</strain>
    </source>
</reference>
<dbReference type="SUPFAM" id="SSF53850">
    <property type="entry name" value="Periplasmic binding protein-like II"/>
    <property type="match status" value="1"/>
</dbReference>
<dbReference type="GO" id="GO:0030288">
    <property type="term" value="C:outer membrane-bounded periplasmic space"/>
    <property type="evidence" value="ECO:0007669"/>
    <property type="project" value="TreeGrafter"/>
</dbReference>
<organism evidence="5">
    <name type="scientific">Micromonospora carbonacea</name>
    <dbReference type="NCBI Taxonomy" id="47853"/>
    <lineage>
        <taxon>Bacteria</taxon>
        <taxon>Bacillati</taxon>
        <taxon>Actinomycetota</taxon>
        <taxon>Actinomycetes</taxon>
        <taxon>Micromonosporales</taxon>
        <taxon>Micromonosporaceae</taxon>
        <taxon>Micromonospora</taxon>
    </lineage>
</organism>
<comment type="similarity">
    <text evidence="1">Belongs to the bacterial solute-binding protein 3 family.</text>
</comment>
<dbReference type="PANTHER" id="PTHR30085:SF6">
    <property type="entry name" value="ABC TRANSPORTER GLUTAMINE-BINDING PROTEIN GLNH"/>
    <property type="match status" value="1"/>
</dbReference>
<keyword evidence="3" id="KW-0732">Signal</keyword>
<feature type="domain" description="Solute-binding protein family 3/N-terminal" evidence="4">
    <location>
        <begin position="40"/>
        <end position="263"/>
    </location>
</feature>
<dbReference type="Gene3D" id="3.40.190.10">
    <property type="entry name" value="Periplasmic binding protein-like II"/>
    <property type="match status" value="2"/>
</dbReference>
<evidence type="ECO:0000256" key="3">
    <source>
        <dbReference type="ARBA" id="ARBA00022729"/>
    </source>
</evidence>
<name>A0A7D6C8X1_9ACTN</name>
<evidence type="ECO:0000256" key="1">
    <source>
        <dbReference type="ARBA" id="ARBA00010333"/>
    </source>
</evidence>
<keyword evidence="2" id="KW-0813">Transport</keyword>
<proteinExistence type="inferred from homology"/>
<dbReference type="CDD" id="cd13690">
    <property type="entry name" value="PBP2_GluB"/>
    <property type="match status" value="1"/>
</dbReference>
<evidence type="ECO:0000256" key="2">
    <source>
        <dbReference type="ARBA" id="ARBA00022448"/>
    </source>
</evidence>
<dbReference type="InterPro" id="IPR001638">
    <property type="entry name" value="Solute-binding_3/MltF_N"/>
</dbReference>
<evidence type="ECO:0000259" key="4">
    <source>
        <dbReference type="SMART" id="SM00062"/>
    </source>
</evidence>
<sequence length="281" mass="30018">MRVTRAAAVVVFATLSLIPGSCGRGDSGPDVIEKAAETKTITIGVIPNQPNLSLKTDGTYVGFDVEIGKIVAKGLGVDPANIQWKDTTVPDRERVIKDGTVDLVVATYTINDARKKEIRFAGPYYVAGQDLLVKANSTIKGPEDLEGKVVCSSAGSTPAKRIRSQYPKTRLQQYDQESRCLPDLESGAIDAVTTDNVVLLGYSMRPENAGKFKLVGNTFSEEPYGIGMKKRDRASCEKINEILQAAARDGSYKAAWDATLGKGGGNSAPTLDASKMSHCSA</sequence>
<dbReference type="Pfam" id="PF00497">
    <property type="entry name" value="SBP_bac_3"/>
    <property type="match status" value="1"/>
</dbReference>